<keyword evidence="7 9" id="KW-0807">Transducer</keyword>
<name>A0A3G3JTU3_9BACL</name>
<evidence type="ECO:0000256" key="3">
    <source>
        <dbReference type="ARBA" id="ARBA00022500"/>
    </source>
</evidence>
<dbReference type="Pfam" id="PF00672">
    <property type="entry name" value="HAMP"/>
    <property type="match status" value="1"/>
</dbReference>
<evidence type="ECO:0000256" key="2">
    <source>
        <dbReference type="ARBA" id="ARBA00022475"/>
    </source>
</evidence>
<proteinExistence type="inferred from homology"/>
<evidence type="ECO:0000256" key="8">
    <source>
        <dbReference type="ARBA" id="ARBA00029447"/>
    </source>
</evidence>
<evidence type="ECO:0000256" key="4">
    <source>
        <dbReference type="ARBA" id="ARBA00022692"/>
    </source>
</evidence>
<dbReference type="PROSITE" id="PS50885">
    <property type="entry name" value="HAMP"/>
    <property type="match status" value="1"/>
</dbReference>
<evidence type="ECO:0000256" key="11">
    <source>
        <dbReference type="SAM" id="Phobius"/>
    </source>
</evidence>
<dbReference type="PANTHER" id="PTHR32089:SF114">
    <property type="entry name" value="METHYL-ACCEPTING CHEMOTAXIS PROTEIN MCPB"/>
    <property type="match status" value="1"/>
</dbReference>
<dbReference type="PROSITE" id="PS50111">
    <property type="entry name" value="CHEMOTAXIS_TRANSDUC_2"/>
    <property type="match status" value="1"/>
</dbReference>
<dbReference type="PANTHER" id="PTHR32089">
    <property type="entry name" value="METHYL-ACCEPTING CHEMOTAXIS PROTEIN MCPB"/>
    <property type="match status" value="1"/>
</dbReference>
<dbReference type="InterPro" id="IPR004089">
    <property type="entry name" value="MCPsignal_dom"/>
</dbReference>
<dbReference type="GO" id="GO:0005886">
    <property type="term" value="C:plasma membrane"/>
    <property type="evidence" value="ECO:0007669"/>
    <property type="project" value="UniProtKB-SubCell"/>
</dbReference>
<keyword evidence="5 11" id="KW-1133">Transmembrane helix</keyword>
<evidence type="ECO:0000256" key="1">
    <source>
        <dbReference type="ARBA" id="ARBA00004651"/>
    </source>
</evidence>
<keyword evidence="2" id="KW-1003">Cell membrane</keyword>
<dbReference type="KEGG" id="coh:EAV92_02905"/>
<dbReference type="SMART" id="SM00304">
    <property type="entry name" value="HAMP"/>
    <property type="match status" value="1"/>
</dbReference>
<accession>A0A3G3JTU3</accession>
<dbReference type="InterPro" id="IPR004090">
    <property type="entry name" value="Chemotax_Me-accpt_rcpt"/>
</dbReference>
<keyword evidence="10" id="KW-0175">Coiled coil</keyword>
<keyword evidence="3" id="KW-0145">Chemotaxis</keyword>
<sequence length="680" mass="74226">MPMAANRRFAKGFSLHSIGFKLFFIFFISILAFVLAVGLISYDLSRRTIASEVSNSSLQTIVQANEKLDYMFGNYENLSHQIRNNTEFTDQIFTLLNFDVEQVQRVTMDRKVRGYLQNLKLSQPYVTGIYVLNDKGSFGTTDVKIPKDIATKDWYKKAVDQNGKFVWLPPREKGYLGVGSAGESSFAVAQILKNSFDDPIGVLLMEFDPVLLGNTLKKIRLDSGNVLMRDADGTNVASGNDSWTDTPPFAMSGMSGELSLRDGSADLLAVYAKSELTGWALIGLVPKASVYAHADSIYRFTLIAACSAAALALVIGYLLARRIGGPLKRIQDLMKEGAKGNLKVRSGFTRKDEIGELSSSFNQMMSQMTQLIHDTDKLAAAVLGTAGQIVQVSDTTSQTAKEIAAATEEIAAGAVSLTEEASSGNEVTLAANEQLKSVMESNTEVADTAKEVRVFSQEGIRCLGDLTANTSEVERKTGDMAQKVERLRESTKSMEKIFDLMARVNQQTKILSLNAGIEASRVGSAGKGFLVLAQEMQRLAEQSRQSMEVVAGIVDTLHEEIQATSAAILESQPILLAQTGYVHRVNRIFGNVHGHMEEVLTKAEASTARLRDLEQAQETLKRAIDNVTAVSEESSAITEEVASQSAEQSKSSEGLARLSAELKEACFALQTSLTKFQYDR</sequence>
<comment type="subcellular location">
    <subcellularLocation>
        <location evidence="1">Cell membrane</location>
        <topology evidence="1">Multi-pass membrane protein</topology>
    </subcellularLocation>
</comment>
<dbReference type="EMBL" id="CP033433">
    <property type="protein sequence ID" value="AYQ71622.1"/>
    <property type="molecule type" value="Genomic_DNA"/>
</dbReference>
<feature type="transmembrane region" description="Helical" evidence="11">
    <location>
        <begin position="20"/>
        <end position="42"/>
    </location>
</feature>
<dbReference type="SUPFAM" id="SSF58104">
    <property type="entry name" value="Methyl-accepting chemotaxis protein (MCP) signaling domain"/>
    <property type="match status" value="1"/>
</dbReference>
<feature type="domain" description="Methyl-accepting transducer" evidence="12">
    <location>
        <begin position="392"/>
        <end position="642"/>
    </location>
</feature>
<dbReference type="Pfam" id="PF02743">
    <property type="entry name" value="dCache_1"/>
    <property type="match status" value="1"/>
</dbReference>
<evidence type="ECO:0000256" key="9">
    <source>
        <dbReference type="PROSITE-ProRule" id="PRU00284"/>
    </source>
</evidence>
<keyword evidence="6 11" id="KW-0472">Membrane</keyword>
<evidence type="ECO:0000256" key="6">
    <source>
        <dbReference type="ARBA" id="ARBA00023136"/>
    </source>
</evidence>
<feature type="domain" description="HAMP" evidence="13">
    <location>
        <begin position="321"/>
        <end position="373"/>
    </location>
</feature>
<reference evidence="14 15" key="1">
    <citation type="submission" date="2018-10" db="EMBL/GenBank/DDBJ databases">
        <title>Genome Sequence of Cohnella sp.</title>
        <authorList>
            <person name="Srinivasan S."/>
            <person name="Kim M.K."/>
        </authorList>
    </citation>
    <scope>NUCLEOTIDE SEQUENCE [LARGE SCALE GENOMIC DNA]</scope>
    <source>
        <strain evidence="14 15">18JY8-7</strain>
    </source>
</reference>
<dbReference type="Gene3D" id="1.10.287.950">
    <property type="entry name" value="Methyl-accepting chemotaxis protein"/>
    <property type="match status" value="1"/>
</dbReference>
<keyword evidence="15" id="KW-1185">Reference proteome</keyword>
<dbReference type="AlphaFoldDB" id="A0A3G3JTU3"/>
<organism evidence="14 15">
    <name type="scientific">Cohnella candidum</name>
    <dbReference type="NCBI Taxonomy" id="2674991"/>
    <lineage>
        <taxon>Bacteria</taxon>
        <taxon>Bacillati</taxon>
        <taxon>Bacillota</taxon>
        <taxon>Bacilli</taxon>
        <taxon>Bacillales</taxon>
        <taxon>Paenibacillaceae</taxon>
        <taxon>Cohnella</taxon>
    </lineage>
</organism>
<evidence type="ECO:0000313" key="15">
    <source>
        <dbReference type="Proteomes" id="UP000269097"/>
    </source>
</evidence>
<dbReference type="CDD" id="cd18773">
    <property type="entry name" value="PDC1_HK_sensor"/>
    <property type="match status" value="1"/>
</dbReference>
<evidence type="ECO:0000256" key="7">
    <source>
        <dbReference type="ARBA" id="ARBA00023224"/>
    </source>
</evidence>
<dbReference type="GO" id="GO:0004888">
    <property type="term" value="F:transmembrane signaling receptor activity"/>
    <property type="evidence" value="ECO:0007669"/>
    <property type="project" value="InterPro"/>
</dbReference>
<keyword evidence="4 11" id="KW-0812">Transmembrane</keyword>
<dbReference type="Gene3D" id="3.30.450.20">
    <property type="entry name" value="PAS domain"/>
    <property type="match status" value="2"/>
</dbReference>
<dbReference type="Pfam" id="PF00015">
    <property type="entry name" value="MCPsignal"/>
    <property type="match status" value="1"/>
</dbReference>
<protein>
    <submittedName>
        <fullName evidence="14">Methyl-accepting chemotaxis protein</fullName>
    </submittedName>
</protein>
<evidence type="ECO:0000259" key="13">
    <source>
        <dbReference type="PROSITE" id="PS50885"/>
    </source>
</evidence>
<evidence type="ECO:0000313" key="14">
    <source>
        <dbReference type="EMBL" id="AYQ71622.1"/>
    </source>
</evidence>
<feature type="transmembrane region" description="Helical" evidence="11">
    <location>
        <begin position="297"/>
        <end position="320"/>
    </location>
</feature>
<dbReference type="GO" id="GO:0007165">
    <property type="term" value="P:signal transduction"/>
    <property type="evidence" value="ECO:0007669"/>
    <property type="project" value="UniProtKB-KW"/>
</dbReference>
<gene>
    <name evidence="14" type="ORF">EAV92_02905</name>
</gene>
<evidence type="ECO:0000256" key="5">
    <source>
        <dbReference type="ARBA" id="ARBA00022989"/>
    </source>
</evidence>
<dbReference type="CDD" id="cd06225">
    <property type="entry name" value="HAMP"/>
    <property type="match status" value="1"/>
</dbReference>
<feature type="coiled-coil region" evidence="10">
    <location>
        <begin position="596"/>
        <end position="633"/>
    </location>
</feature>
<evidence type="ECO:0000259" key="12">
    <source>
        <dbReference type="PROSITE" id="PS50111"/>
    </source>
</evidence>
<evidence type="ECO:0000256" key="10">
    <source>
        <dbReference type="SAM" id="Coils"/>
    </source>
</evidence>
<dbReference type="GO" id="GO:0006935">
    <property type="term" value="P:chemotaxis"/>
    <property type="evidence" value="ECO:0007669"/>
    <property type="project" value="UniProtKB-KW"/>
</dbReference>
<dbReference type="SMART" id="SM00283">
    <property type="entry name" value="MA"/>
    <property type="match status" value="1"/>
</dbReference>
<dbReference type="Proteomes" id="UP000269097">
    <property type="component" value="Chromosome"/>
</dbReference>
<comment type="similarity">
    <text evidence="8">Belongs to the methyl-accepting chemotaxis (MCP) protein family.</text>
</comment>
<dbReference type="InterPro" id="IPR003660">
    <property type="entry name" value="HAMP_dom"/>
</dbReference>
<dbReference type="PRINTS" id="PR00260">
    <property type="entry name" value="CHEMTRNSDUCR"/>
</dbReference>
<dbReference type="InterPro" id="IPR033479">
    <property type="entry name" value="dCache_1"/>
</dbReference>
<dbReference type="Gene3D" id="1.10.8.500">
    <property type="entry name" value="HAMP domain in histidine kinase"/>
    <property type="match status" value="1"/>
</dbReference>